<organism evidence="3 4">
    <name type="scientific">candidate division WOR-3 bacterium JGI_Cruoil_03_44_89</name>
    <dbReference type="NCBI Taxonomy" id="1973748"/>
    <lineage>
        <taxon>Bacteria</taxon>
        <taxon>Bacteria division WOR-3</taxon>
    </lineage>
</organism>
<feature type="domain" description="PpiC" evidence="2">
    <location>
        <begin position="142"/>
        <end position="261"/>
    </location>
</feature>
<dbReference type="InterPro" id="IPR000297">
    <property type="entry name" value="PPIase_PpiC"/>
</dbReference>
<evidence type="ECO:0000313" key="4">
    <source>
        <dbReference type="Proteomes" id="UP000215215"/>
    </source>
</evidence>
<evidence type="ECO:0000259" key="2">
    <source>
        <dbReference type="PROSITE" id="PS50198"/>
    </source>
</evidence>
<dbReference type="GO" id="GO:0003755">
    <property type="term" value="F:peptidyl-prolyl cis-trans isomerase activity"/>
    <property type="evidence" value="ECO:0007669"/>
    <property type="project" value="UniProtKB-KW"/>
</dbReference>
<dbReference type="PROSITE" id="PS01096">
    <property type="entry name" value="PPIC_PPIASE_1"/>
    <property type="match status" value="1"/>
</dbReference>
<comment type="caution">
    <text evidence="3">The sequence shown here is derived from an EMBL/GenBank/DDBJ whole genome shotgun (WGS) entry which is preliminary data.</text>
</comment>
<reference evidence="3 4" key="1">
    <citation type="submission" date="2017-07" db="EMBL/GenBank/DDBJ databases">
        <title>Recovery of genomes from metagenomes via a dereplication, aggregation, and scoring strategy.</title>
        <authorList>
            <person name="Sieber C.M."/>
            <person name="Probst A.J."/>
            <person name="Sharrar A."/>
            <person name="Thomas B.C."/>
            <person name="Hess M."/>
            <person name="Tringe S.G."/>
            <person name="Banfield J.F."/>
        </authorList>
    </citation>
    <scope>NUCLEOTIDE SEQUENCE [LARGE SCALE GENOMIC DNA]</scope>
    <source>
        <strain evidence="3">JGI_Cruoil_03_44_89</strain>
    </source>
</reference>
<sequence>MNKYLLILIIPTILFAKLDRIVGVVDKEAITLGEVDEKILLSGLPTTQETRKQMLESIIQTKLLVIAAEKETLSVSDEDIEDALQNAINSMRENFASRESFYSELERLGLTEETLKDYYRNDIRGNLLIRALIQKKFGNLSVSDIEALHFYNTYPDSIPDVPTTAKYMGMFIPIIPEEKTLRKKEELIEGIKEKLLGGEDFGKLADMYSEDPTTKRNGGKLGVMNIDDLDPGFRQEVENMDVGDIKVVQTREAVHLLRCDMRMGNRISMRDIVIKLTPTKEDTSSAIFLASTIKDSIENGEIPREGDRTVVISNGNEYLSLPPLFEKLPRGETRIIETADGIYVMKILDKRESRRPTFEEVKENLKVHLSQRKTGEKLKSFLSKLEEEIFVEGRL</sequence>
<dbReference type="SUPFAM" id="SSF54534">
    <property type="entry name" value="FKBP-like"/>
    <property type="match status" value="1"/>
</dbReference>
<dbReference type="SUPFAM" id="SSF109998">
    <property type="entry name" value="Triger factor/SurA peptide-binding domain-like"/>
    <property type="match status" value="1"/>
</dbReference>
<dbReference type="InterPro" id="IPR050245">
    <property type="entry name" value="PrsA_foldase"/>
</dbReference>
<proteinExistence type="predicted"/>
<evidence type="ECO:0000256" key="1">
    <source>
        <dbReference type="PROSITE-ProRule" id="PRU00278"/>
    </source>
</evidence>
<dbReference type="Pfam" id="PF13624">
    <property type="entry name" value="SurA_N_3"/>
    <property type="match status" value="1"/>
</dbReference>
<keyword evidence="1" id="KW-0413">Isomerase</keyword>
<dbReference type="AlphaFoldDB" id="A0A235BUC6"/>
<dbReference type="InterPro" id="IPR027304">
    <property type="entry name" value="Trigger_fact/SurA_dom_sf"/>
</dbReference>
<dbReference type="Proteomes" id="UP000215215">
    <property type="component" value="Unassembled WGS sequence"/>
</dbReference>
<protein>
    <recommendedName>
        <fullName evidence="2">PpiC domain-containing protein</fullName>
    </recommendedName>
</protein>
<dbReference type="Gene3D" id="3.10.50.40">
    <property type="match status" value="1"/>
</dbReference>
<keyword evidence="1" id="KW-0697">Rotamase</keyword>
<dbReference type="InterPro" id="IPR023058">
    <property type="entry name" value="PPIase_PpiC_CS"/>
</dbReference>
<dbReference type="Gene3D" id="1.10.4030.10">
    <property type="entry name" value="Porin chaperone SurA, peptide-binding domain"/>
    <property type="match status" value="1"/>
</dbReference>
<dbReference type="PROSITE" id="PS50198">
    <property type="entry name" value="PPIC_PPIASE_2"/>
    <property type="match status" value="1"/>
</dbReference>
<gene>
    <name evidence="3" type="ORF">CH333_04835</name>
</gene>
<dbReference type="PANTHER" id="PTHR47245:SF2">
    <property type="entry name" value="PEPTIDYL-PROLYL CIS-TRANS ISOMERASE HP_0175-RELATED"/>
    <property type="match status" value="1"/>
</dbReference>
<evidence type="ECO:0000313" key="3">
    <source>
        <dbReference type="EMBL" id="OYD15824.1"/>
    </source>
</evidence>
<dbReference type="EMBL" id="NOZQ01000101">
    <property type="protein sequence ID" value="OYD15824.1"/>
    <property type="molecule type" value="Genomic_DNA"/>
</dbReference>
<dbReference type="PANTHER" id="PTHR47245">
    <property type="entry name" value="PEPTIDYLPROLYL ISOMERASE"/>
    <property type="match status" value="1"/>
</dbReference>
<accession>A0A235BUC6</accession>
<dbReference type="InterPro" id="IPR046357">
    <property type="entry name" value="PPIase_dom_sf"/>
</dbReference>
<name>A0A235BUC6_UNCW3</name>
<dbReference type="Pfam" id="PF13616">
    <property type="entry name" value="Rotamase_3"/>
    <property type="match status" value="1"/>
</dbReference>